<reference evidence="2" key="2">
    <citation type="submission" date="2025-08" db="UniProtKB">
        <authorList>
            <consortium name="RefSeq"/>
        </authorList>
    </citation>
    <scope>IDENTIFICATION</scope>
    <source>
        <tissue evidence="2">Whole sample</tissue>
    </source>
</reference>
<protein>
    <submittedName>
        <fullName evidence="2">Uncharacterized protein LOC111130942</fullName>
    </submittedName>
</protein>
<reference evidence="1" key="1">
    <citation type="submission" date="2024-06" db="UniProtKB">
        <authorList>
            <consortium name="RefSeq"/>
        </authorList>
    </citation>
    <scope>NUCLEOTIDE SEQUENCE [LARGE SCALE GENOMIC DNA]</scope>
</reference>
<organism evidence="1 2">
    <name type="scientific">Crassostrea virginica</name>
    <name type="common">Eastern oyster</name>
    <dbReference type="NCBI Taxonomy" id="6565"/>
    <lineage>
        <taxon>Eukaryota</taxon>
        <taxon>Metazoa</taxon>
        <taxon>Spiralia</taxon>
        <taxon>Lophotrochozoa</taxon>
        <taxon>Mollusca</taxon>
        <taxon>Bivalvia</taxon>
        <taxon>Autobranchia</taxon>
        <taxon>Pteriomorphia</taxon>
        <taxon>Ostreida</taxon>
        <taxon>Ostreoidea</taxon>
        <taxon>Ostreidae</taxon>
        <taxon>Crassostrea</taxon>
    </lineage>
</organism>
<accession>A0A8B8E135</accession>
<evidence type="ECO:0000313" key="1">
    <source>
        <dbReference type="Proteomes" id="UP000694844"/>
    </source>
</evidence>
<dbReference type="Proteomes" id="UP000694844">
    <property type="component" value="Chromosome 1"/>
</dbReference>
<dbReference type="AlphaFoldDB" id="A0A8B8E135"/>
<gene>
    <name evidence="2" type="primary">LOC111130942</name>
</gene>
<dbReference type="OrthoDB" id="6123074at2759"/>
<keyword evidence="1" id="KW-1185">Reference proteome</keyword>
<dbReference type="RefSeq" id="XP_022333950.1">
    <property type="nucleotide sequence ID" value="XM_022478242.1"/>
</dbReference>
<dbReference type="GeneID" id="111130942"/>
<sequence>MKVSTFRLVLDHLSNSHEGATPQIKRYVTRFLQLTKDGSFCCPLAICPCIFISSAVTINEQAASFYEDWFNNYLVLAQGTNCYFWQTTGQDSNTLKLQSGQRALEQHMIDNLRKGVQLTQFTPNKMTVSFVIVDRCASGASYVAAIPPSTIHVG</sequence>
<dbReference type="KEGG" id="cvn:111130942"/>
<evidence type="ECO:0000313" key="2">
    <source>
        <dbReference type="RefSeq" id="XP_022333950.1"/>
    </source>
</evidence>
<proteinExistence type="predicted"/>
<name>A0A8B8E135_CRAVI</name>